<gene>
    <name evidence="1" type="ORF">LCGC14_0375440</name>
</gene>
<name>A0A0F9TM38_9ZZZZ</name>
<evidence type="ECO:0000313" key="1">
    <source>
        <dbReference type="EMBL" id="KKN75987.1"/>
    </source>
</evidence>
<proteinExistence type="predicted"/>
<dbReference type="Pfam" id="PF11681">
    <property type="entry name" value="Phage_Tube_PhiTE"/>
    <property type="match status" value="1"/>
</dbReference>
<dbReference type="InterPro" id="IPR021695">
    <property type="entry name" value="Phage_KPP10_Orf10"/>
</dbReference>
<comment type="caution">
    <text evidence="1">The sequence shown here is derived from an EMBL/GenBank/DDBJ whole genome shotgun (WGS) entry which is preliminary data.</text>
</comment>
<reference evidence="1" key="1">
    <citation type="journal article" date="2015" name="Nature">
        <title>Complex archaea that bridge the gap between prokaryotes and eukaryotes.</title>
        <authorList>
            <person name="Spang A."/>
            <person name="Saw J.H."/>
            <person name="Jorgensen S.L."/>
            <person name="Zaremba-Niedzwiedzka K."/>
            <person name="Martijn J."/>
            <person name="Lind A.E."/>
            <person name="van Eijk R."/>
            <person name="Schleper C."/>
            <person name="Guy L."/>
            <person name="Ettema T.J."/>
        </authorList>
    </citation>
    <scope>NUCLEOTIDE SEQUENCE</scope>
</reference>
<dbReference type="EMBL" id="LAZR01000301">
    <property type="protein sequence ID" value="KKN75987.1"/>
    <property type="molecule type" value="Genomic_DNA"/>
</dbReference>
<organism evidence="1">
    <name type="scientific">marine sediment metagenome</name>
    <dbReference type="NCBI Taxonomy" id="412755"/>
    <lineage>
        <taxon>unclassified sequences</taxon>
        <taxon>metagenomes</taxon>
        <taxon>ecological metagenomes</taxon>
    </lineage>
</organism>
<accession>A0A0F9TM38</accession>
<evidence type="ECO:0008006" key="2">
    <source>
        <dbReference type="Google" id="ProtNLM"/>
    </source>
</evidence>
<sequence>MSFKIYDADQVTLNVVGIPITSGYADGEFLRVEKETDDFTDVVGTDGSVTRSKTKDGRATITVVLMQTADSNAVLAALSQVDRAAPNGAGVGALFIRDRQGTSVYEADECWISKSPDATFDREATSREWTLRCAVLRDFTGGT</sequence>
<dbReference type="AlphaFoldDB" id="A0A0F9TM38"/>
<dbReference type="NCBIfam" id="NF047581">
    <property type="entry name" value="gp105_phage_fam"/>
    <property type="match status" value="1"/>
</dbReference>
<protein>
    <recommendedName>
        <fullName evidence="2">DUF3277 family protein</fullName>
    </recommendedName>
</protein>